<name>A0A2I0J2K0_PUNGR</name>
<organism evidence="1 2">
    <name type="scientific">Punica granatum</name>
    <name type="common">Pomegranate</name>
    <dbReference type="NCBI Taxonomy" id="22663"/>
    <lineage>
        <taxon>Eukaryota</taxon>
        <taxon>Viridiplantae</taxon>
        <taxon>Streptophyta</taxon>
        <taxon>Embryophyta</taxon>
        <taxon>Tracheophyta</taxon>
        <taxon>Spermatophyta</taxon>
        <taxon>Magnoliopsida</taxon>
        <taxon>eudicotyledons</taxon>
        <taxon>Gunneridae</taxon>
        <taxon>Pentapetalae</taxon>
        <taxon>rosids</taxon>
        <taxon>malvids</taxon>
        <taxon>Myrtales</taxon>
        <taxon>Lythraceae</taxon>
        <taxon>Punica</taxon>
    </lineage>
</organism>
<accession>A0A2I0J2K0</accession>
<evidence type="ECO:0000313" key="2">
    <source>
        <dbReference type="Proteomes" id="UP000233551"/>
    </source>
</evidence>
<dbReference type="EMBL" id="PGOL01002114">
    <property type="protein sequence ID" value="PKI50461.1"/>
    <property type="molecule type" value="Genomic_DNA"/>
</dbReference>
<sequence>MTFVAGGLGHALSVGAFGCDLCGGRVGTQFHEARQEFGTGLSELPLRLWLADEFFIFLSSLPAKVCRSWFAEARWDPRVLMDFVEAQTRGRV</sequence>
<evidence type="ECO:0000313" key="1">
    <source>
        <dbReference type="EMBL" id="PKI50461.1"/>
    </source>
</evidence>
<comment type="caution">
    <text evidence="1">The sequence shown here is derived from an EMBL/GenBank/DDBJ whole genome shotgun (WGS) entry which is preliminary data.</text>
</comment>
<keyword evidence="2" id="KW-1185">Reference proteome</keyword>
<protein>
    <submittedName>
        <fullName evidence="1">Uncharacterized protein</fullName>
    </submittedName>
</protein>
<gene>
    <name evidence="1" type="ORF">CRG98_029144</name>
</gene>
<reference evidence="1 2" key="1">
    <citation type="submission" date="2017-11" db="EMBL/GenBank/DDBJ databases">
        <title>De-novo sequencing of pomegranate (Punica granatum L.) genome.</title>
        <authorList>
            <person name="Akparov Z."/>
            <person name="Amiraslanov A."/>
            <person name="Hajiyeva S."/>
            <person name="Abbasov M."/>
            <person name="Kaur K."/>
            <person name="Hamwieh A."/>
            <person name="Solovyev V."/>
            <person name="Salamov A."/>
            <person name="Braich B."/>
            <person name="Kosarev P."/>
            <person name="Mahmoud A."/>
            <person name="Hajiyev E."/>
            <person name="Babayeva S."/>
            <person name="Izzatullayeva V."/>
            <person name="Mammadov A."/>
            <person name="Mammadov A."/>
            <person name="Sharifova S."/>
            <person name="Ojaghi J."/>
            <person name="Eynullazada K."/>
            <person name="Bayramov B."/>
            <person name="Abdulazimova A."/>
            <person name="Shahmuradov I."/>
        </authorList>
    </citation>
    <scope>NUCLEOTIDE SEQUENCE [LARGE SCALE GENOMIC DNA]</scope>
    <source>
        <strain evidence="2">cv. AG2017</strain>
        <tissue evidence="1">Leaf</tissue>
    </source>
</reference>
<proteinExistence type="predicted"/>
<dbReference type="Proteomes" id="UP000233551">
    <property type="component" value="Unassembled WGS sequence"/>
</dbReference>
<dbReference type="AlphaFoldDB" id="A0A2I0J2K0"/>